<dbReference type="InterPro" id="IPR036412">
    <property type="entry name" value="HAD-like_sf"/>
</dbReference>
<dbReference type="Pfam" id="PF08282">
    <property type="entry name" value="Hydrolase_3"/>
    <property type="match status" value="2"/>
</dbReference>
<dbReference type="SFLD" id="SFLDS00003">
    <property type="entry name" value="Haloacid_Dehalogenase"/>
    <property type="match status" value="1"/>
</dbReference>
<comment type="caution">
    <text evidence="1">The sequence shown here is derived from an EMBL/GenBank/DDBJ whole genome shotgun (WGS) entry which is preliminary data.</text>
</comment>
<sequence>MLMNSNYKVAFFDVDGTLADNELPRELGIYGRIPESAKRALSKLKEAGIEPVIASGRNYEKIADFAELLGVDSVISSNGTYVTFQGEPVANHYLSTELVKEMVEQFQTKQTDFLLETPEEILEYAADELLPENILQFLCHCPKEDLPSLDTEKLIAEKVAPTALNIHYKHVSKASGVEEILQKMGISSDQALAFGDEENDFAMFEKVGFPIAMGNGNDELKAKASYVTDTVKNHGIWKACLELELFEEE</sequence>
<dbReference type="Gene3D" id="3.30.1240.10">
    <property type="match status" value="1"/>
</dbReference>
<dbReference type="PANTHER" id="PTHR10000:SF25">
    <property type="entry name" value="PHOSPHATASE YKRA-RELATED"/>
    <property type="match status" value="1"/>
</dbReference>
<dbReference type="SFLD" id="SFLDG01140">
    <property type="entry name" value="C2.B:_Phosphomannomutase_and_P"/>
    <property type="match status" value="1"/>
</dbReference>
<dbReference type="InterPro" id="IPR023214">
    <property type="entry name" value="HAD_sf"/>
</dbReference>
<keyword evidence="2" id="KW-1185">Reference proteome</keyword>
<dbReference type="Proteomes" id="UP000664357">
    <property type="component" value="Unassembled WGS sequence"/>
</dbReference>
<evidence type="ECO:0008006" key="3">
    <source>
        <dbReference type="Google" id="ProtNLM"/>
    </source>
</evidence>
<gene>
    <name evidence="1" type="ORF">JZO67_004257</name>
</gene>
<protein>
    <recommendedName>
        <fullName evidence="3">HAD superfamily hydrolase</fullName>
    </recommendedName>
</protein>
<evidence type="ECO:0000313" key="2">
    <source>
        <dbReference type="Proteomes" id="UP000664357"/>
    </source>
</evidence>
<name>A0ABV0EUE7_9ENTE</name>
<dbReference type="SUPFAM" id="SSF56784">
    <property type="entry name" value="HAD-like"/>
    <property type="match status" value="1"/>
</dbReference>
<reference evidence="1 2" key="2">
    <citation type="submission" date="2024-02" db="EMBL/GenBank/DDBJ databases">
        <title>The Genome Sequence of Enterococcus sp. DIV0159.</title>
        <authorList>
            <person name="Earl A."/>
            <person name="Manson A."/>
            <person name="Gilmore M."/>
            <person name="Sanders J."/>
            <person name="Shea T."/>
            <person name="Howe W."/>
            <person name="Livny J."/>
            <person name="Cuomo C."/>
            <person name="Neafsey D."/>
            <person name="Birren B."/>
        </authorList>
    </citation>
    <scope>NUCLEOTIDE SEQUENCE [LARGE SCALE GENOMIC DNA]</scope>
    <source>
        <strain evidence="1 2">665A</strain>
    </source>
</reference>
<reference evidence="1 2" key="1">
    <citation type="submission" date="2021-03" db="EMBL/GenBank/DDBJ databases">
        <authorList>
            <person name="Gilmore M.S."/>
            <person name="Schwartzman J."/>
            <person name="Van Tyne D."/>
            <person name="Martin M."/>
            <person name="Earl A.M."/>
            <person name="Manson A.L."/>
            <person name="Straub T."/>
            <person name="Salamzade R."/>
            <person name="Saavedra J."/>
            <person name="Lebreton F."/>
            <person name="Prichula J."/>
            <person name="Schaufler K."/>
            <person name="Gaca A."/>
            <person name="Sgardioli B."/>
            <person name="Wagenaar J."/>
            <person name="Strong T."/>
        </authorList>
    </citation>
    <scope>NUCLEOTIDE SEQUENCE [LARGE SCALE GENOMIC DNA]</scope>
    <source>
        <strain evidence="1 2">665A</strain>
    </source>
</reference>
<evidence type="ECO:0000313" key="1">
    <source>
        <dbReference type="EMBL" id="MEO1772275.1"/>
    </source>
</evidence>
<proteinExistence type="predicted"/>
<organism evidence="1 2">
    <name type="scientific">Candidatus Enterococcus ferrettii</name>
    <dbReference type="NCBI Taxonomy" id="2815324"/>
    <lineage>
        <taxon>Bacteria</taxon>
        <taxon>Bacillati</taxon>
        <taxon>Bacillota</taxon>
        <taxon>Bacilli</taxon>
        <taxon>Lactobacillales</taxon>
        <taxon>Enterococcaceae</taxon>
        <taxon>Enterococcus</taxon>
    </lineage>
</organism>
<dbReference type="PANTHER" id="PTHR10000">
    <property type="entry name" value="PHOSPHOSERINE PHOSPHATASE"/>
    <property type="match status" value="1"/>
</dbReference>
<accession>A0ABV0EUE7</accession>
<dbReference type="InterPro" id="IPR006379">
    <property type="entry name" value="HAD-SF_hydro_IIB"/>
</dbReference>
<dbReference type="NCBIfam" id="TIGR01484">
    <property type="entry name" value="HAD-SF-IIB"/>
    <property type="match status" value="1"/>
</dbReference>
<dbReference type="Gene3D" id="3.40.50.1000">
    <property type="entry name" value="HAD superfamily/HAD-like"/>
    <property type="match status" value="1"/>
</dbReference>
<dbReference type="EMBL" id="JAFREL020000004">
    <property type="protein sequence ID" value="MEO1772275.1"/>
    <property type="molecule type" value="Genomic_DNA"/>
</dbReference>